<comment type="function">
    <text evidence="6">Required for correct functioning of the GINS complex, a complex that plays an essential role in the initiation of DNA replication, and progression of DNA replication forks. GINS complex seems to bind preferentially to single-stranded DNA.</text>
</comment>
<dbReference type="InterPro" id="IPR036224">
    <property type="entry name" value="GINS_bundle-like_dom_sf"/>
</dbReference>
<evidence type="ECO:0000256" key="4">
    <source>
        <dbReference type="ARBA" id="ARBA00022705"/>
    </source>
</evidence>
<keyword evidence="10" id="KW-1185">Reference proteome</keyword>
<dbReference type="SUPFAM" id="SSF158573">
    <property type="entry name" value="GINS helical bundle-like"/>
    <property type="match status" value="1"/>
</dbReference>
<evidence type="ECO:0000313" key="9">
    <source>
        <dbReference type="EMBL" id="QLG71855.1"/>
    </source>
</evidence>
<feature type="domain" description="DNA replication complex GINS protein PSF1 C-terminal" evidence="8">
    <location>
        <begin position="160"/>
        <end position="207"/>
    </location>
</feature>
<keyword evidence="5 6" id="KW-0539">Nucleus</keyword>
<name>A0A7H9AZI7_ZYGMR</name>
<comment type="subcellular location">
    <subcellularLocation>
        <location evidence="1 6">Nucleus</location>
    </subcellularLocation>
</comment>
<dbReference type="OrthoDB" id="10252587at2759"/>
<dbReference type="AlphaFoldDB" id="A0A7H9AZI7"/>
<dbReference type="FunFam" id="1.20.58.1030:FF:000003">
    <property type="entry name" value="DNA replication complex GINS protein PSF1"/>
    <property type="match status" value="1"/>
</dbReference>
<dbReference type="InterPro" id="IPR021151">
    <property type="entry name" value="GINS_A"/>
</dbReference>
<comment type="similarity">
    <text evidence="2 6">Belongs to the GINS1/PSF1 family.</text>
</comment>
<sequence length="208" mass="23953">MYGDLANKLVLEAKRTKQLNSRSIQQSKLPLYHEELVQNILKEVGQLKKNSEYLKQHQILDDVGGKVSKCQYFVTLLCMERNKRCLLAYQKLRTDTLDKFAWDNNGIDLLNGFDDVDQNASDLSRHELEYVKEYSDLITDLKSGELANVDLSGSLKPPSDVFIDVRVLKDAGEIQTEYGVFNLIKDSQFFVRQSDVERLIQQGYLQKI</sequence>
<evidence type="ECO:0000259" key="8">
    <source>
        <dbReference type="Pfam" id="PF24997"/>
    </source>
</evidence>
<evidence type="ECO:0000256" key="2">
    <source>
        <dbReference type="ARBA" id="ARBA00006677"/>
    </source>
</evidence>
<keyword evidence="4 6" id="KW-0235">DNA replication</keyword>
<dbReference type="Proteomes" id="UP000509704">
    <property type="component" value="Chromosome 3"/>
</dbReference>
<dbReference type="GO" id="GO:1902983">
    <property type="term" value="P:DNA strand elongation involved in mitotic DNA replication"/>
    <property type="evidence" value="ECO:0007669"/>
    <property type="project" value="TreeGrafter"/>
</dbReference>
<dbReference type="Pfam" id="PF05916">
    <property type="entry name" value="Sld5"/>
    <property type="match status" value="1"/>
</dbReference>
<evidence type="ECO:0000259" key="7">
    <source>
        <dbReference type="Pfam" id="PF05916"/>
    </source>
</evidence>
<evidence type="ECO:0000256" key="6">
    <source>
        <dbReference type="RuleBase" id="RU368085"/>
    </source>
</evidence>
<accession>A0A7H9AZI7</accession>
<evidence type="ECO:0000256" key="5">
    <source>
        <dbReference type="ARBA" id="ARBA00023242"/>
    </source>
</evidence>
<gene>
    <name evidence="9" type="ORF">HG535_0C02040</name>
</gene>
<dbReference type="GO" id="GO:0000811">
    <property type="term" value="C:GINS complex"/>
    <property type="evidence" value="ECO:0007669"/>
    <property type="project" value="UniProtKB-UniRule"/>
</dbReference>
<organism evidence="9 10">
    <name type="scientific">Zygotorulaspora mrakii</name>
    <name type="common">Zygosaccharomyces mrakii</name>
    <dbReference type="NCBI Taxonomy" id="42260"/>
    <lineage>
        <taxon>Eukaryota</taxon>
        <taxon>Fungi</taxon>
        <taxon>Dikarya</taxon>
        <taxon>Ascomycota</taxon>
        <taxon>Saccharomycotina</taxon>
        <taxon>Saccharomycetes</taxon>
        <taxon>Saccharomycetales</taxon>
        <taxon>Saccharomycetaceae</taxon>
        <taxon>Zygotorulaspora</taxon>
    </lineage>
</organism>
<dbReference type="InterPro" id="IPR005339">
    <property type="entry name" value="GINS_Psf1"/>
</dbReference>
<evidence type="ECO:0000256" key="3">
    <source>
        <dbReference type="ARBA" id="ARBA00015143"/>
    </source>
</evidence>
<dbReference type="Pfam" id="PF24997">
    <property type="entry name" value="PSF1_C"/>
    <property type="match status" value="1"/>
</dbReference>
<dbReference type="KEGG" id="zmk:HG535_0C02040"/>
<evidence type="ECO:0000256" key="1">
    <source>
        <dbReference type="ARBA" id="ARBA00004123"/>
    </source>
</evidence>
<comment type="subunit">
    <text evidence="6">Component of the GINS complex.</text>
</comment>
<protein>
    <recommendedName>
        <fullName evidence="3 6">DNA replication complex GINS protein PSF1</fullName>
    </recommendedName>
</protein>
<dbReference type="CDD" id="cd11710">
    <property type="entry name" value="GINS_A_psf1"/>
    <property type="match status" value="1"/>
</dbReference>
<dbReference type="Gene3D" id="1.20.58.1030">
    <property type="match status" value="1"/>
</dbReference>
<evidence type="ECO:0000313" key="10">
    <source>
        <dbReference type="Proteomes" id="UP000509704"/>
    </source>
</evidence>
<dbReference type="EMBL" id="CP058606">
    <property type="protein sequence ID" value="QLG71855.1"/>
    <property type="molecule type" value="Genomic_DNA"/>
</dbReference>
<feature type="domain" description="GINS subunit" evidence="7">
    <location>
        <begin position="68"/>
        <end position="143"/>
    </location>
</feature>
<dbReference type="PANTHER" id="PTHR12914">
    <property type="entry name" value="PARTNER OF SLD5"/>
    <property type="match status" value="1"/>
</dbReference>
<dbReference type="CDD" id="cd21696">
    <property type="entry name" value="GINS_B_Psf1"/>
    <property type="match status" value="1"/>
</dbReference>
<reference evidence="9 10" key="1">
    <citation type="submission" date="2020-07" db="EMBL/GenBank/DDBJ databases">
        <title>The yeast mating-type switching endonuclease HO is a domesticated member of an unorthodox homing genetic element family.</title>
        <authorList>
            <person name="Coughlan A.Y."/>
            <person name="Lombardi L."/>
            <person name="Braun-Galleani S."/>
            <person name="Martos A.R."/>
            <person name="Galeote V."/>
            <person name="Bigey F."/>
            <person name="Dequin S."/>
            <person name="Byrne K.P."/>
            <person name="Wolfe K.H."/>
        </authorList>
    </citation>
    <scope>NUCLEOTIDE SEQUENCE [LARGE SCALE GENOMIC DNA]</scope>
    <source>
        <strain evidence="9 10">NRRL Y-6702</strain>
    </source>
</reference>
<dbReference type="RefSeq" id="XP_037143583.1">
    <property type="nucleotide sequence ID" value="XM_037287688.1"/>
</dbReference>
<proteinExistence type="inferred from homology"/>
<dbReference type="PANTHER" id="PTHR12914:SF2">
    <property type="entry name" value="DNA REPLICATION COMPLEX GINS PROTEIN PSF1"/>
    <property type="match status" value="1"/>
</dbReference>
<dbReference type="GeneID" id="59235551"/>
<dbReference type="InterPro" id="IPR056783">
    <property type="entry name" value="PSF1_C"/>
</dbReference>